<feature type="compositionally biased region" description="Basic and acidic residues" evidence="1">
    <location>
        <begin position="9"/>
        <end position="20"/>
    </location>
</feature>
<keyword evidence="3" id="KW-1185">Reference proteome</keyword>
<evidence type="ECO:0000313" key="2">
    <source>
        <dbReference type="EMBL" id="GMN59957.1"/>
    </source>
</evidence>
<proteinExistence type="predicted"/>
<accession>A0AA88DQV1</accession>
<dbReference type="Proteomes" id="UP001187192">
    <property type="component" value="Unassembled WGS sequence"/>
</dbReference>
<evidence type="ECO:0000256" key="1">
    <source>
        <dbReference type="SAM" id="MobiDB-lite"/>
    </source>
</evidence>
<organism evidence="2 3">
    <name type="scientific">Ficus carica</name>
    <name type="common">Common fig</name>
    <dbReference type="NCBI Taxonomy" id="3494"/>
    <lineage>
        <taxon>Eukaryota</taxon>
        <taxon>Viridiplantae</taxon>
        <taxon>Streptophyta</taxon>
        <taxon>Embryophyta</taxon>
        <taxon>Tracheophyta</taxon>
        <taxon>Spermatophyta</taxon>
        <taxon>Magnoliopsida</taxon>
        <taxon>eudicotyledons</taxon>
        <taxon>Gunneridae</taxon>
        <taxon>Pentapetalae</taxon>
        <taxon>rosids</taxon>
        <taxon>fabids</taxon>
        <taxon>Rosales</taxon>
        <taxon>Moraceae</taxon>
        <taxon>Ficeae</taxon>
        <taxon>Ficus</taxon>
    </lineage>
</organism>
<reference evidence="2" key="1">
    <citation type="submission" date="2023-07" db="EMBL/GenBank/DDBJ databases">
        <title>draft genome sequence of fig (Ficus carica).</title>
        <authorList>
            <person name="Takahashi T."/>
            <person name="Nishimura K."/>
        </authorList>
    </citation>
    <scope>NUCLEOTIDE SEQUENCE</scope>
</reference>
<gene>
    <name evidence="2" type="ORF">TIFTF001_029041</name>
</gene>
<sequence length="110" mass="11985">MTTGTFRTQKSDNKISPDGREDRVQYLLAPHAVGYLHFYSGAKGSGSDCLRCSFSHSGPPCHKGSRHSIPICTLPCASVHIGHTLGSYYYYPHFPDCSSSGKDSFVDLGQ</sequence>
<dbReference type="EMBL" id="BTGU01000093">
    <property type="protein sequence ID" value="GMN59957.1"/>
    <property type="molecule type" value="Genomic_DNA"/>
</dbReference>
<protein>
    <submittedName>
        <fullName evidence="2">Uncharacterized protein</fullName>
    </submittedName>
</protein>
<dbReference type="AlphaFoldDB" id="A0AA88DQV1"/>
<comment type="caution">
    <text evidence="2">The sequence shown here is derived from an EMBL/GenBank/DDBJ whole genome shotgun (WGS) entry which is preliminary data.</text>
</comment>
<name>A0AA88DQV1_FICCA</name>
<evidence type="ECO:0000313" key="3">
    <source>
        <dbReference type="Proteomes" id="UP001187192"/>
    </source>
</evidence>
<feature type="region of interest" description="Disordered" evidence="1">
    <location>
        <begin position="1"/>
        <end position="20"/>
    </location>
</feature>